<organism evidence="1">
    <name type="scientific">Arundo donax</name>
    <name type="common">Giant reed</name>
    <name type="synonym">Donax arundinaceus</name>
    <dbReference type="NCBI Taxonomy" id="35708"/>
    <lineage>
        <taxon>Eukaryota</taxon>
        <taxon>Viridiplantae</taxon>
        <taxon>Streptophyta</taxon>
        <taxon>Embryophyta</taxon>
        <taxon>Tracheophyta</taxon>
        <taxon>Spermatophyta</taxon>
        <taxon>Magnoliopsida</taxon>
        <taxon>Liliopsida</taxon>
        <taxon>Poales</taxon>
        <taxon>Poaceae</taxon>
        <taxon>PACMAD clade</taxon>
        <taxon>Arundinoideae</taxon>
        <taxon>Arundineae</taxon>
        <taxon>Arundo</taxon>
    </lineage>
</organism>
<accession>A0A0A9GT86</accession>
<reference evidence="1" key="2">
    <citation type="journal article" date="2015" name="Data Brief">
        <title>Shoot transcriptome of the giant reed, Arundo donax.</title>
        <authorList>
            <person name="Barrero R.A."/>
            <person name="Guerrero F.D."/>
            <person name="Moolhuijzen P."/>
            <person name="Goolsby J.A."/>
            <person name="Tidwell J."/>
            <person name="Bellgard S.E."/>
            <person name="Bellgard M.I."/>
        </authorList>
    </citation>
    <scope>NUCLEOTIDE SEQUENCE</scope>
    <source>
        <tissue evidence="1">Shoot tissue taken approximately 20 cm above the soil surface</tissue>
    </source>
</reference>
<proteinExistence type="predicted"/>
<reference evidence="1" key="1">
    <citation type="submission" date="2014-09" db="EMBL/GenBank/DDBJ databases">
        <authorList>
            <person name="Magalhaes I.L.F."/>
            <person name="Oliveira U."/>
            <person name="Santos F.R."/>
            <person name="Vidigal T.H.D.A."/>
            <person name="Brescovit A.D."/>
            <person name="Santos A.J."/>
        </authorList>
    </citation>
    <scope>NUCLEOTIDE SEQUENCE</scope>
    <source>
        <tissue evidence="1">Shoot tissue taken approximately 20 cm above the soil surface</tissue>
    </source>
</reference>
<sequence length="48" mass="5186">MTLECQISLSSKKLSLLIRSSSRRGGDAVSLRGQGSNSLPLNLLTQLR</sequence>
<name>A0A0A9GT86_ARUDO</name>
<dbReference type="EMBL" id="GBRH01169661">
    <property type="protein sequence ID" value="JAE28235.1"/>
    <property type="molecule type" value="Transcribed_RNA"/>
</dbReference>
<protein>
    <submittedName>
        <fullName evidence="1">Uncharacterized protein</fullName>
    </submittedName>
</protein>
<dbReference type="AlphaFoldDB" id="A0A0A9GT86"/>
<evidence type="ECO:0000313" key="1">
    <source>
        <dbReference type="EMBL" id="JAE28235.1"/>
    </source>
</evidence>